<proteinExistence type="inferred from homology"/>
<dbReference type="EMBL" id="FNDB01000027">
    <property type="protein sequence ID" value="SDI19921.1"/>
    <property type="molecule type" value="Genomic_DNA"/>
</dbReference>
<dbReference type="Pfam" id="PF02321">
    <property type="entry name" value="OEP"/>
    <property type="match status" value="2"/>
</dbReference>
<dbReference type="SUPFAM" id="SSF56954">
    <property type="entry name" value="Outer membrane efflux proteins (OEP)"/>
    <property type="match status" value="1"/>
</dbReference>
<keyword evidence="6" id="KW-0472">Membrane</keyword>
<keyword evidence="9" id="KW-1185">Reference proteome</keyword>
<dbReference type="OrthoDB" id="9811587at2"/>
<dbReference type="GO" id="GO:0015562">
    <property type="term" value="F:efflux transmembrane transporter activity"/>
    <property type="evidence" value="ECO:0007669"/>
    <property type="project" value="InterPro"/>
</dbReference>
<dbReference type="STRING" id="178355.SAMN04488062_12710"/>
<evidence type="ECO:0000256" key="6">
    <source>
        <dbReference type="ARBA" id="ARBA00023136"/>
    </source>
</evidence>
<accession>A0A1G8IMA2</accession>
<reference evidence="9" key="1">
    <citation type="submission" date="2016-10" db="EMBL/GenBank/DDBJ databases">
        <authorList>
            <person name="Varghese N."/>
            <person name="Submissions S."/>
        </authorList>
    </citation>
    <scope>NUCLEOTIDE SEQUENCE [LARGE SCALE GENOMIC DNA]</scope>
    <source>
        <strain evidence="9">CGMCC 1.2747</strain>
    </source>
</reference>
<keyword evidence="5" id="KW-0812">Transmembrane</keyword>
<evidence type="ECO:0000256" key="1">
    <source>
        <dbReference type="ARBA" id="ARBA00004442"/>
    </source>
</evidence>
<protein>
    <submittedName>
        <fullName evidence="8">Outer membrane protein TolC</fullName>
    </submittedName>
</protein>
<dbReference type="Proteomes" id="UP000199274">
    <property type="component" value="Unassembled WGS sequence"/>
</dbReference>
<sequence>MKTRLSVIVLFFFSNVILGQDYLSFTNCLELALQNNLALKNAHLSKEISNYKYRSSYGKFLPFVNGTIENKKSWGREIDPDTNLFVNKKIENFSGDLEAEYNLFSGFSTINTIKSAKQDVKINEANIQKIENEITINLAQKYITILYLQEIIISNQEQIKSSEKQLELAVLKYESGVISESEVFKIKSQKATEELTLLTNQNHLTDNLINIKQLMNIQLESDINLVKLDLEMNVAIEMNEDQYYLTKRAVEIHPSYLMQIIKVQQMQTEISIAKASLYPSLSMRFMIGTNYNIKEPLVPFQEQFDTNLSKGLRLNLTIPIFSQFENFAKIKISKLNYNQSIAETQIEKNRLSKEILKAITDTKTAIKKKESATIAFEFSRKSYEADLLKFGLGKININELNVTKMNFNTAQAELITSKYELMYNYALIKFYLGENFSL</sequence>
<dbReference type="PANTHER" id="PTHR30026:SF20">
    <property type="entry name" value="OUTER MEMBRANE PROTEIN TOLC"/>
    <property type="match status" value="1"/>
</dbReference>
<keyword evidence="3" id="KW-0813">Transport</keyword>
<evidence type="ECO:0000256" key="7">
    <source>
        <dbReference type="ARBA" id="ARBA00023237"/>
    </source>
</evidence>
<evidence type="ECO:0000256" key="3">
    <source>
        <dbReference type="ARBA" id="ARBA00022448"/>
    </source>
</evidence>
<dbReference type="Gene3D" id="1.20.1600.10">
    <property type="entry name" value="Outer membrane efflux proteins (OEP)"/>
    <property type="match status" value="1"/>
</dbReference>
<name>A0A1G8IMA2_9FLAO</name>
<dbReference type="RefSeq" id="WP_091259390.1">
    <property type="nucleotide sequence ID" value="NZ_FNDB01000027.1"/>
</dbReference>
<dbReference type="GO" id="GO:1990281">
    <property type="term" value="C:efflux pump complex"/>
    <property type="evidence" value="ECO:0007669"/>
    <property type="project" value="TreeGrafter"/>
</dbReference>
<evidence type="ECO:0000313" key="8">
    <source>
        <dbReference type="EMBL" id="SDI19921.1"/>
    </source>
</evidence>
<dbReference type="AlphaFoldDB" id="A0A1G8IMA2"/>
<evidence type="ECO:0000256" key="5">
    <source>
        <dbReference type="ARBA" id="ARBA00022692"/>
    </source>
</evidence>
<evidence type="ECO:0000256" key="2">
    <source>
        <dbReference type="ARBA" id="ARBA00007613"/>
    </source>
</evidence>
<comment type="subcellular location">
    <subcellularLocation>
        <location evidence="1">Cell outer membrane</location>
    </subcellularLocation>
</comment>
<evidence type="ECO:0000313" key="9">
    <source>
        <dbReference type="Proteomes" id="UP000199274"/>
    </source>
</evidence>
<keyword evidence="7" id="KW-0998">Cell outer membrane</keyword>
<evidence type="ECO:0000256" key="4">
    <source>
        <dbReference type="ARBA" id="ARBA00022452"/>
    </source>
</evidence>
<organism evidence="8 9">
    <name type="scientific">Flavobacterium omnivorum</name>
    <dbReference type="NCBI Taxonomy" id="178355"/>
    <lineage>
        <taxon>Bacteria</taxon>
        <taxon>Pseudomonadati</taxon>
        <taxon>Bacteroidota</taxon>
        <taxon>Flavobacteriia</taxon>
        <taxon>Flavobacteriales</taxon>
        <taxon>Flavobacteriaceae</taxon>
        <taxon>Flavobacterium</taxon>
    </lineage>
</organism>
<gene>
    <name evidence="8" type="ORF">SAMN04488062_12710</name>
</gene>
<comment type="similarity">
    <text evidence="2">Belongs to the outer membrane factor (OMF) (TC 1.B.17) family.</text>
</comment>
<dbReference type="InterPro" id="IPR051906">
    <property type="entry name" value="TolC-like"/>
</dbReference>
<dbReference type="GO" id="GO:0009279">
    <property type="term" value="C:cell outer membrane"/>
    <property type="evidence" value="ECO:0007669"/>
    <property type="project" value="UniProtKB-SubCell"/>
</dbReference>
<dbReference type="GO" id="GO:0015288">
    <property type="term" value="F:porin activity"/>
    <property type="evidence" value="ECO:0007669"/>
    <property type="project" value="TreeGrafter"/>
</dbReference>
<dbReference type="PANTHER" id="PTHR30026">
    <property type="entry name" value="OUTER MEMBRANE PROTEIN TOLC"/>
    <property type="match status" value="1"/>
</dbReference>
<keyword evidence="4" id="KW-1134">Transmembrane beta strand</keyword>
<dbReference type="InterPro" id="IPR003423">
    <property type="entry name" value="OMP_efflux"/>
</dbReference>